<gene>
    <name evidence="2" type="ORF">HMPREF1544_11246</name>
</gene>
<proteinExistence type="predicted"/>
<evidence type="ECO:0000256" key="1">
    <source>
        <dbReference type="SAM" id="MobiDB-lite"/>
    </source>
</evidence>
<evidence type="ECO:0000313" key="3">
    <source>
        <dbReference type="Proteomes" id="UP000014254"/>
    </source>
</evidence>
<name>S2J1M5_MUCC1</name>
<feature type="region of interest" description="Disordered" evidence="1">
    <location>
        <begin position="159"/>
        <end position="183"/>
    </location>
</feature>
<sequence length="274" mass="30734">MAESQLKLTIENAIIVPKTFEQISDHNIIKAYTLNPEGRVMLKVNTLLLSKVTEDIHDLPRKQSKDALIITASGSLLPSKQYEHSILHQYYPSILMVDELSLMSDRVSIPIRVKQMMHEEASAGSKRLGLHYSQPSTFSTTIYPGSTKCLNLLSGRGTLHSRSDDATQRETPPTPTVPLFSGPSLKSDTSCQEFKRFLDSTSIFRKHTVNSSDDGFLKKARGFERTNWGTPVASHVAPPANRETNDTPSEKISNQHSHRLTRKPVKWKNILNNN</sequence>
<reference evidence="3" key="1">
    <citation type="submission" date="2013-05" db="EMBL/GenBank/DDBJ databases">
        <title>The Genome sequence of Mucor circinelloides f. circinelloides 1006PhL.</title>
        <authorList>
            <consortium name="The Broad Institute Genomics Platform"/>
            <person name="Cuomo C."/>
            <person name="Earl A."/>
            <person name="Findley K."/>
            <person name="Lee S.C."/>
            <person name="Walker B."/>
            <person name="Young S."/>
            <person name="Zeng Q."/>
            <person name="Gargeya S."/>
            <person name="Fitzgerald M."/>
            <person name="Haas B."/>
            <person name="Abouelleil A."/>
            <person name="Allen A.W."/>
            <person name="Alvarado L."/>
            <person name="Arachchi H.M."/>
            <person name="Berlin A.M."/>
            <person name="Chapman S.B."/>
            <person name="Gainer-Dewar J."/>
            <person name="Goldberg J."/>
            <person name="Griggs A."/>
            <person name="Gujja S."/>
            <person name="Hansen M."/>
            <person name="Howarth C."/>
            <person name="Imamovic A."/>
            <person name="Ireland A."/>
            <person name="Larimer J."/>
            <person name="McCowan C."/>
            <person name="Murphy C."/>
            <person name="Pearson M."/>
            <person name="Poon T.W."/>
            <person name="Priest M."/>
            <person name="Roberts A."/>
            <person name="Saif S."/>
            <person name="Shea T."/>
            <person name="Sisk P."/>
            <person name="Sykes S."/>
            <person name="Wortman J."/>
            <person name="Nusbaum C."/>
            <person name="Birren B."/>
        </authorList>
    </citation>
    <scope>NUCLEOTIDE SEQUENCE [LARGE SCALE GENOMIC DNA]</scope>
    <source>
        <strain evidence="3">1006PhL</strain>
    </source>
</reference>
<keyword evidence="3" id="KW-1185">Reference proteome</keyword>
<evidence type="ECO:0000313" key="2">
    <source>
        <dbReference type="EMBL" id="EPB82042.1"/>
    </source>
</evidence>
<dbReference type="AlphaFoldDB" id="S2J1M5"/>
<organism evidence="2 3">
    <name type="scientific">Mucor circinelloides f. circinelloides (strain 1006PhL)</name>
    <name type="common">Mucormycosis agent</name>
    <name type="synonym">Calyptromyces circinelloides</name>
    <dbReference type="NCBI Taxonomy" id="1220926"/>
    <lineage>
        <taxon>Eukaryota</taxon>
        <taxon>Fungi</taxon>
        <taxon>Fungi incertae sedis</taxon>
        <taxon>Mucoromycota</taxon>
        <taxon>Mucoromycotina</taxon>
        <taxon>Mucoromycetes</taxon>
        <taxon>Mucorales</taxon>
        <taxon>Mucorineae</taxon>
        <taxon>Mucoraceae</taxon>
        <taxon>Mucor</taxon>
    </lineage>
</organism>
<feature type="region of interest" description="Disordered" evidence="1">
    <location>
        <begin position="230"/>
        <end position="263"/>
    </location>
</feature>
<dbReference type="OrthoDB" id="2226888at2759"/>
<dbReference type="Proteomes" id="UP000014254">
    <property type="component" value="Unassembled WGS sequence"/>
</dbReference>
<accession>S2J1M5</accession>
<dbReference type="EMBL" id="KE124134">
    <property type="protein sequence ID" value="EPB82042.1"/>
    <property type="molecule type" value="Genomic_DNA"/>
</dbReference>
<dbReference type="InParanoid" id="S2J1M5"/>
<dbReference type="VEuPathDB" id="FungiDB:HMPREF1544_11246"/>
<dbReference type="STRING" id="1220926.S2J1M5"/>
<protein>
    <submittedName>
        <fullName evidence="2">Uncharacterized protein</fullName>
    </submittedName>
</protein>